<name>A0ABQ9E1F0_TEGGR</name>
<dbReference type="Gene3D" id="3.30.420.40">
    <property type="match status" value="4"/>
</dbReference>
<comment type="similarity">
    <text evidence="1">Belongs to the heat shock protein 70 family.</text>
</comment>
<sequence length="944" mass="107711">MENYEMTTQTSYLEDTLMVAAIDFGTTYSGYAFSLRDKPMDIQTPQSWYAGSSQLVSKKTPTCLLIQTGKETLFGYEAENMYAVLTATEEYDIDESYFFQHFKMLLHENNVSAEAMNTIFLKACHDQQKYMTSMESPMQALKVFSLSIGYFKNHLLETIQIRSAGVKVDEITFCYYRFSNSFSTQAGIDNDRLTIALEPEAASIYCQNLSTDKLQSSGKFEVAKAGTEYMVMDLGGGTVDITVHRKEVDGSLSSLHAATGGPWGGQTVNKEFINFIKDIVGNEVMEKFRIKEIGDYFDLLRDFETKKRIISPRKDVNIFIRIPSSLKEIYEKKEEKSFEEAVQKSKYCQFIKLVRDKLKVNIHFIKQMFETSINATVNHVSDLLAEPKMKDVDRILLVGGYSESPLILKAFRDRFGEKRIINPHQAGLAVITGAVQFGHNPAVISSRVLSYTYGINMATTFKEGIDPEELKFTDDEGTCRCNNVILIFKHKDDSIKKGEKETKNYQPLTKLQSFLKVKVYSSSNQDPKYTTDCTKLGEIIVDLPPYTASFHNSYFLYFYQNISIDSRMASKTIKSSQILVAAIDFGTTYSGYAFSFRDKPMDIQTPQTWYAGSSQLVSRKTPTCLLIQTGKKTLFGFEAENTYAELTAVKEYNVEESYFFQHFKMLLHENKNLTRSTIVHDINGNPMPALKVFSMSIGYFKNHLLETIRTRAEDVNLKRIHFVITVPAIWNDSAKQFMREAAVEAGIDNDRLTIALEPEAASINCQNLPTDKLQSSGLFDVAKAGTEYMVVDLGGGTVDITVHRKEVDGSLSSLHEATGGPWGGNMVNQEFINFFAEIVGEEIMKKFRLEEKGDYFDLLRDFETKKRTISPEKDGSLFIRIPASLKEIYENQIERKFEDAVQKSRYRDFIKIIARQIESKYRFYRTDVQNINRCNYQPRVYLVR</sequence>
<dbReference type="Proteomes" id="UP001217089">
    <property type="component" value="Unassembled WGS sequence"/>
</dbReference>
<evidence type="ECO:0000256" key="1">
    <source>
        <dbReference type="ARBA" id="ARBA00007381"/>
    </source>
</evidence>
<evidence type="ECO:0000256" key="2">
    <source>
        <dbReference type="ARBA" id="ARBA00022741"/>
    </source>
</evidence>
<evidence type="ECO:0000256" key="3">
    <source>
        <dbReference type="ARBA" id="ARBA00022840"/>
    </source>
</evidence>
<dbReference type="InterPro" id="IPR043129">
    <property type="entry name" value="ATPase_NBD"/>
</dbReference>
<evidence type="ECO:0008006" key="6">
    <source>
        <dbReference type="Google" id="ProtNLM"/>
    </source>
</evidence>
<evidence type="ECO:0000313" key="4">
    <source>
        <dbReference type="EMBL" id="KAJ8297536.1"/>
    </source>
</evidence>
<gene>
    <name evidence="4" type="ORF">KUTeg_024067</name>
</gene>
<dbReference type="SUPFAM" id="SSF53067">
    <property type="entry name" value="Actin-like ATPase domain"/>
    <property type="match status" value="4"/>
</dbReference>
<proteinExistence type="inferred from homology"/>
<organism evidence="4 5">
    <name type="scientific">Tegillarca granosa</name>
    <name type="common">Malaysian cockle</name>
    <name type="synonym">Anadara granosa</name>
    <dbReference type="NCBI Taxonomy" id="220873"/>
    <lineage>
        <taxon>Eukaryota</taxon>
        <taxon>Metazoa</taxon>
        <taxon>Spiralia</taxon>
        <taxon>Lophotrochozoa</taxon>
        <taxon>Mollusca</taxon>
        <taxon>Bivalvia</taxon>
        <taxon>Autobranchia</taxon>
        <taxon>Pteriomorphia</taxon>
        <taxon>Arcoida</taxon>
        <taxon>Arcoidea</taxon>
        <taxon>Arcidae</taxon>
        <taxon>Tegillarca</taxon>
    </lineage>
</organism>
<dbReference type="EMBL" id="JARBDR010000923">
    <property type="protein sequence ID" value="KAJ8297536.1"/>
    <property type="molecule type" value="Genomic_DNA"/>
</dbReference>
<accession>A0ABQ9E1F0</accession>
<dbReference type="Pfam" id="PF00012">
    <property type="entry name" value="HSP70"/>
    <property type="match status" value="2"/>
</dbReference>
<protein>
    <recommendedName>
        <fullName evidence="6">Heat shock 70 kDa protein</fullName>
    </recommendedName>
</protein>
<keyword evidence="3" id="KW-0067">ATP-binding</keyword>
<dbReference type="InterPro" id="IPR013126">
    <property type="entry name" value="Hsp_70_fam"/>
</dbReference>
<reference evidence="4 5" key="1">
    <citation type="submission" date="2022-12" db="EMBL/GenBank/DDBJ databases">
        <title>Chromosome-level genome of Tegillarca granosa.</title>
        <authorList>
            <person name="Kim J."/>
        </authorList>
    </citation>
    <scope>NUCLEOTIDE SEQUENCE [LARGE SCALE GENOMIC DNA]</scope>
    <source>
        <strain evidence="4">Teg-2019</strain>
        <tissue evidence="4">Adductor muscle</tissue>
    </source>
</reference>
<dbReference type="PANTHER" id="PTHR14187:SF5">
    <property type="entry name" value="HEAT SHOCK 70 KDA PROTEIN 12A"/>
    <property type="match status" value="1"/>
</dbReference>
<dbReference type="PANTHER" id="PTHR14187">
    <property type="entry name" value="ALPHA KINASE/ELONGATION FACTOR 2 KINASE"/>
    <property type="match status" value="1"/>
</dbReference>
<dbReference type="CDD" id="cd10229">
    <property type="entry name" value="ASKHA_NBD_HSP70_HSPA12"/>
    <property type="match status" value="2"/>
</dbReference>
<keyword evidence="2" id="KW-0547">Nucleotide-binding</keyword>
<comment type="caution">
    <text evidence="4">The sequence shown here is derived from an EMBL/GenBank/DDBJ whole genome shotgun (WGS) entry which is preliminary data.</text>
</comment>
<dbReference type="Gene3D" id="3.90.640.10">
    <property type="entry name" value="Actin, Chain A, domain 4"/>
    <property type="match status" value="1"/>
</dbReference>
<evidence type="ECO:0000313" key="5">
    <source>
        <dbReference type="Proteomes" id="UP001217089"/>
    </source>
</evidence>
<keyword evidence="5" id="KW-1185">Reference proteome</keyword>